<accession>A0A1H6URU2</accession>
<dbReference type="OrthoDB" id="956723at2"/>
<dbReference type="STRING" id="402734.SAMN05660918_2020"/>
<evidence type="ECO:0000313" key="2">
    <source>
        <dbReference type="Proteomes" id="UP000199702"/>
    </source>
</evidence>
<name>A0A1H6URU2_9FLAO</name>
<dbReference type="RefSeq" id="WP_091312535.1">
    <property type="nucleotide sequence ID" value="NZ_CBCSJU010000004.1"/>
</dbReference>
<protein>
    <recommendedName>
        <fullName evidence="3">Histidyl-tRNA synthetase</fullName>
    </recommendedName>
</protein>
<evidence type="ECO:0000313" key="1">
    <source>
        <dbReference type="EMBL" id="SEI94948.1"/>
    </source>
</evidence>
<proteinExistence type="predicted"/>
<dbReference type="AlphaFoldDB" id="A0A1H6URU2"/>
<dbReference type="Proteomes" id="UP000199702">
    <property type="component" value="Unassembled WGS sequence"/>
</dbReference>
<dbReference type="EMBL" id="FNYA01000004">
    <property type="protein sequence ID" value="SEI94948.1"/>
    <property type="molecule type" value="Genomic_DNA"/>
</dbReference>
<dbReference type="InterPro" id="IPR045470">
    <property type="entry name" value="DUF6495"/>
</dbReference>
<keyword evidence="2" id="KW-1185">Reference proteome</keyword>
<reference evidence="2" key="1">
    <citation type="submission" date="2016-10" db="EMBL/GenBank/DDBJ databases">
        <authorList>
            <person name="Varghese N."/>
            <person name="Submissions S."/>
        </authorList>
    </citation>
    <scope>NUCLEOTIDE SEQUENCE [LARGE SCALE GENOMIC DNA]</scope>
    <source>
        <strain evidence="2">DSM 17934</strain>
    </source>
</reference>
<evidence type="ECO:0008006" key="3">
    <source>
        <dbReference type="Google" id="ProtNLM"/>
    </source>
</evidence>
<dbReference type="Pfam" id="PF20105">
    <property type="entry name" value="DUF6495"/>
    <property type="match status" value="1"/>
</dbReference>
<sequence length="158" mass="18349">MKYTRLTKEQLEELHPEFITFLATQTIDKKEWEDLKTNKPEIALQEIDVFSDLIWDKAITNVRFIDHFSKNHIFLFKCHDALLESLIVQTSNEDIDFFTTEGLEWLGNNLFTDAVTIQTGKKEVAENRNKEVFNIIENGGIISKGELYIKLIALIKVS</sequence>
<organism evidence="1 2">
    <name type="scientific">Flavobacterium terrigena</name>
    <dbReference type="NCBI Taxonomy" id="402734"/>
    <lineage>
        <taxon>Bacteria</taxon>
        <taxon>Pseudomonadati</taxon>
        <taxon>Bacteroidota</taxon>
        <taxon>Flavobacteriia</taxon>
        <taxon>Flavobacteriales</taxon>
        <taxon>Flavobacteriaceae</taxon>
        <taxon>Flavobacterium</taxon>
    </lineage>
</organism>
<gene>
    <name evidence="1" type="ORF">SAMN05660918_2020</name>
</gene>